<proteinExistence type="predicted"/>
<evidence type="ECO:0000313" key="1">
    <source>
        <dbReference type="EMBL" id="KXB78500.1"/>
    </source>
</evidence>
<accession>A0A134BF36</accession>
<dbReference type="STRING" id="322095.HMPREF3185_00148"/>
<evidence type="ECO:0000313" key="2">
    <source>
        <dbReference type="Proteomes" id="UP000070224"/>
    </source>
</evidence>
<dbReference type="AlphaFoldDB" id="A0A134BF36"/>
<gene>
    <name evidence="1" type="ORF">HMPREF3185_00148</name>
</gene>
<name>A0A134BF36_9PORP</name>
<reference evidence="2" key="1">
    <citation type="submission" date="2016-01" db="EMBL/GenBank/DDBJ databases">
        <authorList>
            <person name="Mitreva M."/>
            <person name="Pepin K.H."/>
            <person name="Mihindukulasuriya K.A."/>
            <person name="Fulton R."/>
            <person name="Fronick C."/>
            <person name="O'Laughlin M."/>
            <person name="Miner T."/>
            <person name="Herter B."/>
            <person name="Rosa B.A."/>
            <person name="Cordes M."/>
            <person name="Tomlinson C."/>
            <person name="Wollam A."/>
            <person name="Palsikar V.B."/>
            <person name="Mardis E.R."/>
            <person name="Wilson R.K."/>
        </authorList>
    </citation>
    <scope>NUCLEOTIDE SEQUENCE [LARGE SCALE GENOMIC DNA]</scope>
    <source>
        <strain evidence="2">KA00683</strain>
    </source>
</reference>
<dbReference type="Proteomes" id="UP000070224">
    <property type="component" value="Unassembled WGS sequence"/>
</dbReference>
<protein>
    <submittedName>
        <fullName evidence="1">Uncharacterized protein</fullName>
    </submittedName>
</protein>
<comment type="caution">
    <text evidence="1">The sequence shown here is derived from an EMBL/GenBank/DDBJ whole genome shotgun (WGS) entry which is preliminary data.</text>
</comment>
<dbReference type="EMBL" id="LSDK01000013">
    <property type="protein sequence ID" value="KXB78500.1"/>
    <property type="molecule type" value="Genomic_DNA"/>
</dbReference>
<dbReference type="PATRIC" id="fig|322095.3.peg.149"/>
<keyword evidence="2" id="KW-1185">Reference proteome</keyword>
<organism evidence="1 2">
    <name type="scientific">Porphyromonas somerae</name>
    <dbReference type="NCBI Taxonomy" id="322095"/>
    <lineage>
        <taxon>Bacteria</taxon>
        <taxon>Pseudomonadati</taxon>
        <taxon>Bacteroidota</taxon>
        <taxon>Bacteroidia</taxon>
        <taxon>Bacteroidales</taxon>
        <taxon>Porphyromonadaceae</taxon>
        <taxon>Porphyromonas</taxon>
    </lineage>
</organism>
<sequence length="90" mass="10611">MLYGLYRIQRQWWVDASVSKRMGSLRATLSARDPFNTNTALTLHLNRAEGIAKRLRYPLARYREVPPHIVRRRFCLNRVAVPWGLYAQRA</sequence>